<dbReference type="GO" id="GO:0003677">
    <property type="term" value="F:DNA binding"/>
    <property type="evidence" value="ECO:0007669"/>
    <property type="project" value="InterPro"/>
</dbReference>
<evidence type="ECO:0000313" key="2">
    <source>
        <dbReference type="EMBL" id="SJZ38811.1"/>
    </source>
</evidence>
<keyword evidence="3" id="KW-1185">Reference proteome</keyword>
<dbReference type="SMART" id="SM00530">
    <property type="entry name" value="HTH_XRE"/>
    <property type="match status" value="1"/>
</dbReference>
<dbReference type="OrthoDB" id="337567at2"/>
<dbReference type="SUPFAM" id="SSF47413">
    <property type="entry name" value="lambda repressor-like DNA-binding domains"/>
    <property type="match status" value="1"/>
</dbReference>
<dbReference type="Gene3D" id="1.10.260.40">
    <property type="entry name" value="lambda repressor-like DNA-binding domains"/>
    <property type="match status" value="1"/>
</dbReference>
<dbReference type="STRING" id="118967.SAMN02745191_0398"/>
<dbReference type="PROSITE" id="PS50943">
    <property type="entry name" value="HTH_CROC1"/>
    <property type="match status" value="1"/>
</dbReference>
<dbReference type="EMBL" id="FUWY01000001">
    <property type="protein sequence ID" value="SJZ38811.1"/>
    <property type="molecule type" value="Genomic_DNA"/>
</dbReference>
<proteinExistence type="predicted"/>
<dbReference type="Gene3D" id="1.25.40.10">
    <property type="entry name" value="Tetratricopeptide repeat domain"/>
    <property type="match status" value="1"/>
</dbReference>
<dbReference type="Pfam" id="PF01381">
    <property type="entry name" value="HTH_3"/>
    <property type="match status" value="1"/>
</dbReference>
<dbReference type="InterPro" id="IPR011990">
    <property type="entry name" value="TPR-like_helical_dom_sf"/>
</dbReference>
<name>A0A1T4K8S9_9FIRM</name>
<gene>
    <name evidence="2" type="ORF">SAMN02745191_0398</name>
</gene>
<reference evidence="3" key="1">
    <citation type="submission" date="2017-02" db="EMBL/GenBank/DDBJ databases">
        <authorList>
            <person name="Varghese N."/>
            <person name="Submissions S."/>
        </authorList>
    </citation>
    <scope>NUCLEOTIDE SEQUENCE [LARGE SCALE GENOMIC DNA]</scope>
    <source>
        <strain evidence="3">ATCC 25662</strain>
    </source>
</reference>
<organism evidence="2 3">
    <name type="scientific">Anaerorhabdus furcosa</name>
    <dbReference type="NCBI Taxonomy" id="118967"/>
    <lineage>
        <taxon>Bacteria</taxon>
        <taxon>Bacillati</taxon>
        <taxon>Bacillota</taxon>
        <taxon>Erysipelotrichia</taxon>
        <taxon>Erysipelotrichales</taxon>
        <taxon>Erysipelotrichaceae</taxon>
        <taxon>Anaerorhabdus</taxon>
    </lineage>
</organism>
<dbReference type="InterPro" id="IPR001387">
    <property type="entry name" value="Cro/C1-type_HTH"/>
</dbReference>
<protein>
    <submittedName>
        <fullName evidence="2">Tetratricopeptide repeat-containing protein</fullName>
    </submittedName>
</protein>
<evidence type="ECO:0000313" key="3">
    <source>
        <dbReference type="Proteomes" id="UP000243297"/>
    </source>
</evidence>
<dbReference type="Proteomes" id="UP000243297">
    <property type="component" value="Unassembled WGS sequence"/>
</dbReference>
<accession>A0A1T4K8S9</accession>
<dbReference type="InterPro" id="IPR010982">
    <property type="entry name" value="Lambda_DNA-bd_dom_sf"/>
</dbReference>
<feature type="domain" description="HTH cro/C1-type" evidence="1">
    <location>
        <begin position="11"/>
        <end position="65"/>
    </location>
</feature>
<sequence length="403" mass="47761">MSEFNRLGILIKKLRLSKGLTVEKLAQLACYSRGYISQIENGIVDVDENIYSVIFKTLGVNYKKQEDTSEYNIKLDNILHEFLYLNIDLEETKTIIEEGKNYKYSVVYHKYLIVRLAYYVLYKANSKNVKIIVEEMEKLVGQYDSRNQQIIYDYIGCYYLSIDNNKALSFYKKAIDLGTYDHATSLLAYHLGMYYYRTNNYCRALIYCLQALELFGNEMNFKRIYYTKLHIAILLSKNGDYEEAINEFMLLLKVPNITQRDICVIYSNICWTYIKSKNYEEALRFGLLCNAEEDDEYYYHLALIYFNLCKRDEVNRIIKEGIKFNKNNSLEIKRLSIIKMQLDGEDKSEKYVELLKEASIEVGNKGDLETIEMIYNNIIKYYKNKHQYKDAFKYLQELTKIKS</sequence>
<evidence type="ECO:0000259" key="1">
    <source>
        <dbReference type="PROSITE" id="PS50943"/>
    </source>
</evidence>
<dbReference type="AlphaFoldDB" id="A0A1T4K8S9"/>
<dbReference type="CDD" id="cd00093">
    <property type="entry name" value="HTH_XRE"/>
    <property type="match status" value="1"/>
</dbReference>
<dbReference type="SUPFAM" id="SSF48452">
    <property type="entry name" value="TPR-like"/>
    <property type="match status" value="2"/>
</dbReference>
<dbReference type="RefSeq" id="WP_159443686.1">
    <property type="nucleotide sequence ID" value="NZ_FUWY01000001.1"/>
</dbReference>